<keyword evidence="4 9" id="KW-0963">Cytoplasm</keyword>
<feature type="binding site" evidence="9">
    <location>
        <position position="204"/>
    </location>
    <ligand>
        <name>substrate</name>
    </ligand>
</feature>
<dbReference type="InterPro" id="IPR044015">
    <property type="entry name" value="FBPase_C_dom"/>
</dbReference>
<dbReference type="Proteomes" id="UP000651271">
    <property type="component" value="Unassembled WGS sequence"/>
</dbReference>
<keyword evidence="5 9" id="KW-0479">Metal-binding</keyword>
<comment type="caution">
    <text evidence="9">Lacks conserved residue(s) required for the propagation of feature annotation.</text>
</comment>
<sequence>MKFKNLHQFLRQEVNRGELGTELAKLIVDISISGKLLDAQIKKYAFSKSIINSSTNVHGEKQHQLDIMAHDIFLNTLKDGRVCSYLISEEYKEILELDPIPNQSIFTVCIDPLDGSSNIDVNVSVGSIFSIYVQDKPASKNSLSLKSGRNQCCGGYLIYGPVTMFIFTYGKQVFGFTLNSELGEFVLTHDNIKLSKEGYTYSVNEGNLNEFPGQVKEYLKFCKHHDQENMLPYKSRYIGSMVADIHRTLFHGGIFLYPSTALFPNGKLRLIYECNPIALIIERAGGLAIDGMRPVLDIPIMSSHQKVPFIAGSYNMVKKVLHLYKNASIDNHLFYSC</sequence>
<organism evidence="13 14">
    <name type="scientific">Sphingobacterium litopenaei</name>
    <dbReference type="NCBI Taxonomy" id="2763500"/>
    <lineage>
        <taxon>Bacteria</taxon>
        <taxon>Pseudomonadati</taxon>
        <taxon>Bacteroidota</taxon>
        <taxon>Sphingobacteriia</taxon>
        <taxon>Sphingobacteriales</taxon>
        <taxon>Sphingobacteriaceae</taxon>
        <taxon>Sphingobacterium</taxon>
    </lineage>
</organism>
<evidence type="ECO:0000256" key="2">
    <source>
        <dbReference type="ARBA" id="ARBA00005215"/>
    </source>
</evidence>
<dbReference type="PROSITE" id="PS00124">
    <property type="entry name" value="FBPASE"/>
    <property type="match status" value="1"/>
</dbReference>
<dbReference type="InterPro" id="IPR033391">
    <property type="entry name" value="FBPase_N"/>
</dbReference>
<comment type="subunit">
    <text evidence="9">Homotetramer.</text>
</comment>
<accession>A0ABR7YG13</accession>
<dbReference type="InterPro" id="IPR028343">
    <property type="entry name" value="FBPtase"/>
</dbReference>
<feature type="binding site" evidence="9">
    <location>
        <position position="273"/>
    </location>
    <ligand>
        <name>Mg(2+)</name>
        <dbReference type="ChEBI" id="CHEBI:18420"/>
        <label>2</label>
    </ligand>
</feature>
<protein>
    <recommendedName>
        <fullName evidence="9">Fructose-1,6-bisphosphatase class 1</fullName>
        <shortName evidence="9">FBPase class 1</shortName>
        <ecNumber evidence="9">3.1.3.11</ecNumber>
    </recommendedName>
    <alternativeName>
        <fullName evidence="9">D-fructose-1,6-bisphosphate 1-phosphohydrolase class 1</fullName>
    </alternativeName>
</protein>
<comment type="catalytic activity">
    <reaction evidence="1 9">
        <text>beta-D-fructose 1,6-bisphosphate + H2O = beta-D-fructose 6-phosphate + phosphate</text>
        <dbReference type="Rhea" id="RHEA:11064"/>
        <dbReference type="ChEBI" id="CHEBI:15377"/>
        <dbReference type="ChEBI" id="CHEBI:32966"/>
        <dbReference type="ChEBI" id="CHEBI:43474"/>
        <dbReference type="ChEBI" id="CHEBI:57634"/>
        <dbReference type="EC" id="3.1.3.11"/>
    </reaction>
</comment>
<reference evidence="13 14" key="1">
    <citation type="submission" date="2020-08" db="EMBL/GenBank/DDBJ databases">
        <title>Sphingobacterium sp. DN04309 isolated from aquaculture water.</title>
        <authorList>
            <person name="Zhang M."/>
        </authorList>
    </citation>
    <scope>NUCLEOTIDE SEQUENCE [LARGE SCALE GENOMIC DNA]</scope>
    <source>
        <strain evidence="13 14">DN04309</strain>
    </source>
</reference>
<dbReference type="InterPro" id="IPR020548">
    <property type="entry name" value="Fructose_bisphosphatase_AS"/>
</dbReference>
<feature type="binding site" evidence="9">
    <location>
        <position position="89"/>
    </location>
    <ligand>
        <name>Mg(2+)</name>
        <dbReference type="ChEBI" id="CHEBI:18420"/>
        <label>1</label>
    </ligand>
</feature>
<dbReference type="Pfam" id="PF00316">
    <property type="entry name" value="FBPase"/>
    <property type="match status" value="1"/>
</dbReference>
<feature type="binding site" evidence="9">
    <location>
        <position position="114"/>
    </location>
    <ligand>
        <name>Mg(2+)</name>
        <dbReference type="ChEBI" id="CHEBI:18420"/>
        <label>2</label>
    </ligand>
</feature>
<dbReference type="RefSeq" id="WP_190302448.1">
    <property type="nucleotide sequence ID" value="NZ_JACOIJ010000022.1"/>
</dbReference>
<comment type="caution">
    <text evidence="13">The sequence shown here is derived from an EMBL/GenBank/DDBJ whole genome shotgun (WGS) entry which is preliminary data.</text>
</comment>
<evidence type="ECO:0000256" key="8">
    <source>
        <dbReference type="ARBA" id="ARBA00023277"/>
    </source>
</evidence>
<dbReference type="HAMAP" id="MF_01855">
    <property type="entry name" value="FBPase_class1"/>
    <property type="match status" value="1"/>
</dbReference>
<keyword evidence="14" id="KW-1185">Reference proteome</keyword>
<evidence type="ECO:0000313" key="13">
    <source>
        <dbReference type="EMBL" id="MBD1430189.1"/>
    </source>
</evidence>
<evidence type="ECO:0000256" key="10">
    <source>
        <dbReference type="RuleBase" id="RU000508"/>
    </source>
</evidence>
<comment type="cofactor">
    <cofactor evidence="9">
        <name>Mg(2+)</name>
        <dbReference type="ChEBI" id="CHEBI:18420"/>
    </cofactor>
    <text evidence="9">Binds 2 magnesium ions per subunit.</text>
</comment>
<comment type="pathway">
    <text evidence="2">Carbohydrate biosynthesis; Calvin cycle.</text>
</comment>
<dbReference type="EC" id="3.1.3.11" evidence="9"/>
<comment type="subcellular location">
    <subcellularLocation>
        <location evidence="9">Cytoplasm</location>
    </subcellularLocation>
</comment>
<evidence type="ECO:0000256" key="5">
    <source>
        <dbReference type="ARBA" id="ARBA00022723"/>
    </source>
</evidence>
<feature type="domain" description="Fructose-1-6-bisphosphatase class 1 C-terminal" evidence="12">
    <location>
        <begin position="195"/>
        <end position="324"/>
    </location>
</feature>
<feature type="binding site" evidence="9">
    <location>
        <position position="237"/>
    </location>
    <ligand>
        <name>substrate</name>
    </ligand>
</feature>
<dbReference type="InterPro" id="IPR000146">
    <property type="entry name" value="FBPase_class-1"/>
</dbReference>
<evidence type="ECO:0000259" key="12">
    <source>
        <dbReference type="Pfam" id="PF18913"/>
    </source>
</evidence>
<evidence type="ECO:0000256" key="1">
    <source>
        <dbReference type="ARBA" id="ARBA00001273"/>
    </source>
</evidence>
<feature type="binding site" evidence="9">
    <location>
        <position position="113"/>
    </location>
    <ligand>
        <name>Mg(2+)</name>
        <dbReference type="ChEBI" id="CHEBI:18420"/>
        <label>1</label>
    </ligand>
</feature>
<name>A0ABR7YG13_9SPHI</name>
<feature type="domain" description="Fructose-1-6-bisphosphatase class I N-terminal" evidence="11">
    <location>
        <begin position="16"/>
        <end position="189"/>
    </location>
</feature>
<evidence type="ECO:0000256" key="6">
    <source>
        <dbReference type="ARBA" id="ARBA00022801"/>
    </source>
</evidence>
<dbReference type="PRINTS" id="PR00115">
    <property type="entry name" value="F16BPHPHTASE"/>
</dbReference>
<keyword evidence="8 9" id="KW-0119">Carbohydrate metabolism</keyword>
<evidence type="ECO:0000256" key="9">
    <source>
        <dbReference type="HAMAP-Rule" id="MF_01855"/>
    </source>
</evidence>
<dbReference type="SUPFAM" id="SSF56655">
    <property type="entry name" value="Carbohydrate phosphatase"/>
    <property type="match status" value="1"/>
</dbReference>
<gene>
    <name evidence="9" type="primary">fbp</name>
    <name evidence="13" type="ORF">H8B04_11535</name>
</gene>
<dbReference type="PIRSF" id="PIRSF000904">
    <property type="entry name" value="FBPtase_SBPase"/>
    <property type="match status" value="1"/>
</dbReference>
<keyword evidence="7 9" id="KW-0460">Magnesium</keyword>
<dbReference type="EMBL" id="JACOIJ010000022">
    <property type="protein sequence ID" value="MBD1430189.1"/>
    <property type="molecule type" value="Genomic_DNA"/>
</dbReference>
<feature type="binding site" evidence="9">
    <location>
        <begin position="114"/>
        <end position="117"/>
    </location>
    <ligand>
        <name>substrate</name>
    </ligand>
</feature>
<proteinExistence type="inferred from homology"/>
<dbReference type="PANTHER" id="PTHR11556">
    <property type="entry name" value="FRUCTOSE-1,6-BISPHOSPHATASE-RELATED"/>
    <property type="match status" value="1"/>
</dbReference>
<evidence type="ECO:0000256" key="7">
    <source>
        <dbReference type="ARBA" id="ARBA00022842"/>
    </source>
</evidence>
<keyword evidence="6 9" id="KW-0378">Hydrolase</keyword>
<feature type="binding site" evidence="9">
    <location>
        <position position="111"/>
    </location>
    <ligand>
        <name>Mg(2+)</name>
        <dbReference type="ChEBI" id="CHEBI:18420"/>
        <label>2</label>
    </ligand>
</feature>
<dbReference type="Gene3D" id="3.40.190.80">
    <property type="match status" value="1"/>
</dbReference>
<feature type="binding site" evidence="9">
    <location>
        <position position="267"/>
    </location>
    <ligand>
        <name>substrate</name>
    </ligand>
</feature>
<feature type="binding site" evidence="9">
    <location>
        <position position="111"/>
    </location>
    <ligand>
        <name>Mg(2+)</name>
        <dbReference type="ChEBI" id="CHEBI:18420"/>
        <label>1</label>
    </ligand>
</feature>
<dbReference type="Gene3D" id="3.30.540.10">
    <property type="entry name" value="Fructose-1,6-Bisphosphatase, subunit A, domain 1"/>
    <property type="match status" value="1"/>
</dbReference>
<comment type="similarity">
    <text evidence="3 9 10">Belongs to the FBPase class 1 family.</text>
</comment>
<evidence type="ECO:0000259" key="11">
    <source>
        <dbReference type="Pfam" id="PF00316"/>
    </source>
</evidence>
<dbReference type="PANTHER" id="PTHR11556:SF35">
    <property type="entry name" value="SEDOHEPTULOSE-1,7-BISPHOSPHATASE, CHLOROPLASTIC"/>
    <property type="match status" value="1"/>
</dbReference>
<evidence type="ECO:0000313" key="14">
    <source>
        <dbReference type="Proteomes" id="UP000651271"/>
    </source>
</evidence>
<dbReference type="Pfam" id="PF18913">
    <property type="entry name" value="FBPase_C"/>
    <property type="match status" value="1"/>
</dbReference>
<evidence type="ECO:0000256" key="4">
    <source>
        <dbReference type="ARBA" id="ARBA00022490"/>
    </source>
</evidence>
<dbReference type="CDD" id="cd00354">
    <property type="entry name" value="FBPase"/>
    <property type="match status" value="1"/>
</dbReference>
<dbReference type="PIRSF" id="PIRSF500210">
    <property type="entry name" value="FBPtase"/>
    <property type="match status" value="1"/>
</dbReference>
<evidence type="ECO:0000256" key="3">
    <source>
        <dbReference type="ARBA" id="ARBA00010941"/>
    </source>
</evidence>